<evidence type="ECO:0000256" key="8">
    <source>
        <dbReference type="PROSITE-ProRule" id="PRU00169"/>
    </source>
</evidence>
<organism evidence="12 13">
    <name type="scientific">Dyadobacter frigoris</name>
    <dbReference type="NCBI Taxonomy" id="2576211"/>
    <lineage>
        <taxon>Bacteria</taxon>
        <taxon>Pseudomonadati</taxon>
        <taxon>Bacteroidota</taxon>
        <taxon>Cytophagia</taxon>
        <taxon>Cytophagales</taxon>
        <taxon>Spirosomataceae</taxon>
        <taxon>Dyadobacter</taxon>
    </lineage>
</organism>
<dbReference type="InterPro" id="IPR039420">
    <property type="entry name" value="WalR-like"/>
</dbReference>
<evidence type="ECO:0000256" key="3">
    <source>
        <dbReference type="ARBA" id="ARBA00023012"/>
    </source>
</evidence>
<evidence type="ECO:0000313" key="13">
    <source>
        <dbReference type="Proteomes" id="UP000304900"/>
    </source>
</evidence>
<evidence type="ECO:0000256" key="9">
    <source>
        <dbReference type="PROSITE-ProRule" id="PRU01091"/>
    </source>
</evidence>
<feature type="domain" description="Response regulatory" evidence="10">
    <location>
        <begin position="12"/>
        <end position="128"/>
    </location>
</feature>
<dbReference type="CDD" id="cd00383">
    <property type="entry name" value="trans_reg_C"/>
    <property type="match status" value="1"/>
</dbReference>
<name>A0A4U6D8M9_9BACT</name>
<dbReference type="InterPro" id="IPR036388">
    <property type="entry name" value="WH-like_DNA-bd_sf"/>
</dbReference>
<evidence type="ECO:0000256" key="7">
    <source>
        <dbReference type="ARBA" id="ARBA00024735"/>
    </source>
</evidence>
<dbReference type="Gene3D" id="1.10.10.10">
    <property type="entry name" value="Winged helix-like DNA-binding domain superfamily/Winged helix DNA-binding domain"/>
    <property type="match status" value="1"/>
</dbReference>
<keyword evidence="6" id="KW-0804">Transcription</keyword>
<dbReference type="Proteomes" id="UP000304900">
    <property type="component" value="Unassembled WGS sequence"/>
</dbReference>
<dbReference type="RefSeq" id="WP_137338150.1">
    <property type="nucleotide sequence ID" value="NZ_BSQH01000001.1"/>
</dbReference>
<dbReference type="OrthoDB" id="9790442at2"/>
<dbReference type="SUPFAM" id="SSF46894">
    <property type="entry name" value="C-terminal effector domain of the bipartite response regulators"/>
    <property type="match status" value="1"/>
</dbReference>
<keyword evidence="3" id="KW-0902">Two-component regulatory system</keyword>
<dbReference type="InterPro" id="IPR011006">
    <property type="entry name" value="CheY-like_superfamily"/>
</dbReference>
<sequence length="236" mass="26857">MSSAKATHSAPKVLVVDDDSDIVELLEYNLVKEGYSVQTASNGRKAIEAAKTFIPDLILLDIMMPQLDGIETGRILRQNPDIKHTYILFLTARSEEYSEVAAFEVGADDYITKPIKPRALMSRINALFRREAQKADSGDQVEVLDLIINRKNYTVTQGQDKSIVLPKKEFELLFFLAQTPNKVFSRDELLQKIWGADIYVLERTVDVHIRKLREKLGDRYIKTLKGVGYMFTDEAE</sequence>
<reference evidence="12 13" key="1">
    <citation type="submission" date="2019-05" db="EMBL/GenBank/DDBJ databases">
        <title>Dyadobacter AR-3-8 sp. nov., isolated from arctic soil.</title>
        <authorList>
            <person name="Chaudhary D.K."/>
        </authorList>
    </citation>
    <scope>NUCLEOTIDE SEQUENCE [LARGE SCALE GENOMIC DNA]</scope>
    <source>
        <strain evidence="12 13">AR-3-8</strain>
    </source>
</reference>
<dbReference type="GO" id="GO:0005829">
    <property type="term" value="C:cytosol"/>
    <property type="evidence" value="ECO:0007669"/>
    <property type="project" value="TreeGrafter"/>
</dbReference>
<evidence type="ECO:0000256" key="4">
    <source>
        <dbReference type="ARBA" id="ARBA00023015"/>
    </source>
</evidence>
<keyword evidence="2 8" id="KW-0597">Phosphoprotein</keyword>
<dbReference type="SMART" id="SM00448">
    <property type="entry name" value="REC"/>
    <property type="match status" value="1"/>
</dbReference>
<dbReference type="GO" id="GO:0006355">
    <property type="term" value="P:regulation of DNA-templated transcription"/>
    <property type="evidence" value="ECO:0007669"/>
    <property type="project" value="InterPro"/>
</dbReference>
<dbReference type="PROSITE" id="PS50110">
    <property type="entry name" value="RESPONSE_REGULATORY"/>
    <property type="match status" value="1"/>
</dbReference>
<dbReference type="FunFam" id="3.40.50.2300:FF:000001">
    <property type="entry name" value="DNA-binding response regulator PhoB"/>
    <property type="match status" value="1"/>
</dbReference>
<dbReference type="GO" id="GO:0000156">
    <property type="term" value="F:phosphorelay response regulator activity"/>
    <property type="evidence" value="ECO:0007669"/>
    <property type="project" value="TreeGrafter"/>
</dbReference>
<dbReference type="PANTHER" id="PTHR48111">
    <property type="entry name" value="REGULATOR OF RPOS"/>
    <property type="match status" value="1"/>
</dbReference>
<evidence type="ECO:0000256" key="2">
    <source>
        <dbReference type="ARBA" id="ARBA00022553"/>
    </source>
</evidence>
<dbReference type="InterPro" id="IPR001789">
    <property type="entry name" value="Sig_transdc_resp-reg_receiver"/>
</dbReference>
<dbReference type="GO" id="GO:0000976">
    <property type="term" value="F:transcription cis-regulatory region binding"/>
    <property type="evidence" value="ECO:0007669"/>
    <property type="project" value="TreeGrafter"/>
</dbReference>
<dbReference type="AlphaFoldDB" id="A0A4U6D8M9"/>
<comment type="caution">
    <text evidence="12">The sequence shown here is derived from an EMBL/GenBank/DDBJ whole genome shotgun (WGS) entry which is preliminary data.</text>
</comment>
<evidence type="ECO:0000256" key="1">
    <source>
        <dbReference type="ARBA" id="ARBA00013332"/>
    </source>
</evidence>
<keyword evidence="5 9" id="KW-0238">DNA-binding</keyword>
<accession>A0A4U6D8M9</accession>
<feature type="domain" description="OmpR/PhoB-type" evidence="11">
    <location>
        <begin position="138"/>
        <end position="233"/>
    </location>
</feature>
<dbReference type="Pfam" id="PF00486">
    <property type="entry name" value="Trans_reg_C"/>
    <property type="match status" value="1"/>
</dbReference>
<protein>
    <recommendedName>
        <fullName evidence="1">Phosphate regulon transcriptional regulatory protein PhoB</fullName>
    </recommendedName>
</protein>
<dbReference type="PROSITE" id="PS51755">
    <property type="entry name" value="OMPR_PHOB"/>
    <property type="match status" value="1"/>
</dbReference>
<dbReference type="PANTHER" id="PTHR48111:SF40">
    <property type="entry name" value="PHOSPHATE REGULON TRANSCRIPTIONAL REGULATORY PROTEIN PHOB"/>
    <property type="match status" value="1"/>
</dbReference>
<dbReference type="GO" id="GO:0032993">
    <property type="term" value="C:protein-DNA complex"/>
    <property type="evidence" value="ECO:0007669"/>
    <property type="project" value="TreeGrafter"/>
</dbReference>
<keyword evidence="4" id="KW-0805">Transcription regulation</keyword>
<comment type="function">
    <text evidence="7">This protein is a positive regulator for the phosphate regulon. Transcription of this operon is positively regulated by PhoB and PhoR when phosphate is limited.</text>
</comment>
<dbReference type="Pfam" id="PF00072">
    <property type="entry name" value="Response_reg"/>
    <property type="match status" value="1"/>
</dbReference>
<dbReference type="Gene3D" id="3.40.50.2300">
    <property type="match status" value="1"/>
</dbReference>
<evidence type="ECO:0000259" key="11">
    <source>
        <dbReference type="PROSITE" id="PS51755"/>
    </source>
</evidence>
<dbReference type="EMBL" id="SZVO01000001">
    <property type="protein sequence ID" value="TKT93860.1"/>
    <property type="molecule type" value="Genomic_DNA"/>
</dbReference>
<dbReference type="FunFam" id="1.10.10.10:FF:000018">
    <property type="entry name" value="DNA-binding response regulator ResD"/>
    <property type="match status" value="1"/>
</dbReference>
<dbReference type="InterPro" id="IPR016032">
    <property type="entry name" value="Sig_transdc_resp-reg_C-effctor"/>
</dbReference>
<proteinExistence type="predicted"/>
<evidence type="ECO:0000313" key="12">
    <source>
        <dbReference type="EMBL" id="TKT93860.1"/>
    </source>
</evidence>
<keyword evidence="13" id="KW-1185">Reference proteome</keyword>
<evidence type="ECO:0000259" key="10">
    <source>
        <dbReference type="PROSITE" id="PS50110"/>
    </source>
</evidence>
<gene>
    <name evidence="12" type="ORF">FDK13_01205</name>
</gene>
<evidence type="ECO:0000256" key="5">
    <source>
        <dbReference type="ARBA" id="ARBA00023125"/>
    </source>
</evidence>
<dbReference type="SUPFAM" id="SSF52172">
    <property type="entry name" value="CheY-like"/>
    <property type="match status" value="1"/>
</dbReference>
<feature type="modified residue" description="4-aspartylphosphate" evidence="8">
    <location>
        <position position="61"/>
    </location>
</feature>
<evidence type="ECO:0000256" key="6">
    <source>
        <dbReference type="ARBA" id="ARBA00023163"/>
    </source>
</evidence>
<dbReference type="InterPro" id="IPR001867">
    <property type="entry name" value="OmpR/PhoB-type_DNA-bd"/>
</dbReference>
<feature type="DNA-binding region" description="OmpR/PhoB-type" evidence="9">
    <location>
        <begin position="138"/>
        <end position="233"/>
    </location>
</feature>
<dbReference type="SMART" id="SM00862">
    <property type="entry name" value="Trans_reg_C"/>
    <property type="match status" value="1"/>
</dbReference>